<organism evidence="1 2">
    <name type="scientific">Stylosanthes scabra</name>
    <dbReference type="NCBI Taxonomy" id="79078"/>
    <lineage>
        <taxon>Eukaryota</taxon>
        <taxon>Viridiplantae</taxon>
        <taxon>Streptophyta</taxon>
        <taxon>Embryophyta</taxon>
        <taxon>Tracheophyta</taxon>
        <taxon>Spermatophyta</taxon>
        <taxon>Magnoliopsida</taxon>
        <taxon>eudicotyledons</taxon>
        <taxon>Gunneridae</taxon>
        <taxon>Pentapetalae</taxon>
        <taxon>rosids</taxon>
        <taxon>fabids</taxon>
        <taxon>Fabales</taxon>
        <taxon>Fabaceae</taxon>
        <taxon>Papilionoideae</taxon>
        <taxon>50 kb inversion clade</taxon>
        <taxon>dalbergioids sensu lato</taxon>
        <taxon>Dalbergieae</taxon>
        <taxon>Pterocarpus clade</taxon>
        <taxon>Stylosanthes</taxon>
    </lineage>
</organism>
<evidence type="ECO:0000313" key="2">
    <source>
        <dbReference type="Proteomes" id="UP001341840"/>
    </source>
</evidence>
<gene>
    <name evidence="1" type="ORF">PIB30_092558</name>
</gene>
<sequence length="99" mass="11347">NNGSPVRPSQFGGVMHFDLPTKKRSLPRGQSILMLPRPEMYFYVGDVLPQQIKQRMGNFFGIVFNDNRDMASWEEANGQEVIDVIPSEMSSREFRIAKL</sequence>
<feature type="non-terminal residue" evidence="1">
    <location>
        <position position="1"/>
    </location>
</feature>
<evidence type="ECO:0000313" key="1">
    <source>
        <dbReference type="EMBL" id="MED6140379.1"/>
    </source>
</evidence>
<protein>
    <submittedName>
        <fullName evidence="1">Uncharacterized protein</fullName>
    </submittedName>
</protein>
<proteinExistence type="predicted"/>
<keyword evidence="2" id="KW-1185">Reference proteome</keyword>
<reference evidence="1 2" key="1">
    <citation type="journal article" date="2023" name="Plants (Basel)">
        <title>Bridging the Gap: Combining Genomics and Transcriptomics Approaches to Understand Stylosanthes scabra, an Orphan Legume from the Brazilian Caatinga.</title>
        <authorList>
            <person name="Ferreira-Neto J.R.C."/>
            <person name="da Silva M.D."/>
            <person name="Binneck E."/>
            <person name="de Melo N.F."/>
            <person name="da Silva R.H."/>
            <person name="de Melo A.L.T.M."/>
            <person name="Pandolfi V."/>
            <person name="Bustamante F.O."/>
            <person name="Brasileiro-Vidal A.C."/>
            <person name="Benko-Iseppon A.M."/>
        </authorList>
    </citation>
    <scope>NUCLEOTIDE SEQUENCE [LARGE SCALE GENOMIC DNA]</scope>
    <source>
        <tissue evidence="1">Leaves</tissue>
    </source>
</reference>
<dbReference type="EMBL" id="JASCZI010062332">
    <property type="protein sequence ID" value="MED6140379.1"/>
    <property type="molecule type" value="Genomic_DNA"/>
</dbReference>
<name>A0ABU6SVA5_9FABA</name>
<comment type="caution">
    <text evidence="1">The sequence shown here is derived from an EMBL/GenBank/DDBJ whole genome shotgun (WGS) entry which is preliminary data.</text>
</comment>
<dbReference type="Proteomes" id="UP001341840">
    <property type="component" value="Unassembled WGS sequence"/>
</dbReference>
<accession>A0ABU6SVA5</accession>